<organism evidence="1">
    <name type="scientific">marine sediment metagenome</name>
    <dbReference type="NCBI Taxonomy" id="412755"/>
    <lineage>
        <taxon>unclassified sequences</taxon>
        <taxon>metagenomes</taxon>
        <taxon>ecological metagenomes</taxon>
    </lineage>
</organism>
<evidence type="ECO:0000313" key="1">
    <source>
        <dbReference type="EMBL" id="GAI61702.1"/>
    </source>
</evidence>
<dbReference type="InterPro" id="IPR016195">
    <property type="entry name" value="Pol/histidinol_Pase-like"/>
</dbReference>
<dbReference type="PANTHER" id="PTHR42924">
    <property type="entry name" value="EXONUCLEASE"/>
    <property type="match status" value="1"/>
</dbReference>
<accession>X1PZI1</accession>
<gene>
    <name evidence="1" type="ORF">S12H4_05016</name>
</gene>
<dbReference type="GO" id="GO:0004534">
    <property type="term" value="F:5'-3' RNA exonuclease activity"/>
    <property type="evidence" value="ECO:0007669"/>
    <property type="project" value="TreeGrafter"/>
</dbReference>
<reference evidence="1" key="1">
    <citation type="journal article" date="2014" name="Front. Microbiol.">
        <title>High frequency of phylogenetically diverse reductive dehalogenase-homologous genes in deep subseafloor sedimentary metagenomes.</title>
        <authorList>
            <person name="Kawai M."/>
            <person name="Futagami T."/>
            <person name="Toyoda A."/>
            <person name="Takaki Y."/>
            <person name="Nishi S."/>
            <person name="Hori S."/>
            <person name="Arai W."/>
            <person name="Tsubouchi T."/>
            <person name="Morono Y."/>
            <person name="Uchiyama I."/>
            <person name="Ito T."/>
            <person name="Fujiyama A."/>
            <person name="Inagaki F."/>
            <person name="Takami H."/>
        </authorList>
    </citation>
    <scope>NUCLEOTIDE SEQUENCE</scope>
    <source>
        <strain evidence="1">Expedition CK06-06</strain>
    </source>
</reference>
<dbReference type="InterPro" id="IPR052018">
    <property type="entry name" value="PHP_domain"/>
</dbReference>
<feature type="non-terminal residue" evidence="1">
    <location>
        <position position="1"/>
    </location>
</feature>
<name>X1PZI1_9ZZZZ</name>
<dbReference type="AlphaFoldDB" id="X1PZI1"/>
<dbReference type="EMBL" id="BARW01001615">
    <property type="protein sequence ID" value="GAI61702.1"/>
    <property type="molecule type" value="Genomic_DNA"/>
</dbReference>
<dbReference type="Gene3D" id="1.10.150.650">
    <property type="match status" value="1"/>
</dbReference>
<dbReference type="SUPFAM" id="SSF89550">
    <property type="entry name" value="PHP domain-like"/>
    <property type="match status" value="1"/>
</dbReference>
<protein>
    <recommendedName>
        <fullName evidence="2">Polymerase/histidinol phosphatase N-terminal domain-containing protein</fullName>
    </recommendedName>
</protein>
<dbReference type="GO" id="GO:0035312">
    <property type="term" value="F:5'-3' DNA exonuclease activity"/>
    <property type="evidence" value="ECO:0007669"/>
    <property type="project" value="TreeGrafter"/>
</dbReference>
<sequence length="154" mass="17909">AKRRNVDLMSTTDHDSIDCQERAMALAGRYGISYITGVELNVTFRYPGSKPVSLDFLGYRYDIGNQELKDKLQLMREHREDRARQILEKLNTEFDKENRGRFTEEDIKKIEDSVDGAFGRPHIANYLVEKGIVRNKQEAFDKYLVKCDVPKYPS</sequence>
<comment type="caution">
    <text evidence="1">The sequence shown here is derived from an EMBL/GenBank/DDBJ whole genome shotgun (WGS) entry which is preliminary data.</text>
</comment>
<evidence type="ECO:0008006" key="2">
    <source>
        <dbReference type="Google" id="ProtNLM"/>
    </source>
</evidence>
<dbReference type="PANTHER" id="PTHR42924:SF3">
    <property type="entry name" value="POLYMERASE_HISTIDINOL PHOSPHATASE N-TERMINAL DOMAIN-CONTAINING PROTEIN"/>
    <property type="match status" value="1"/>
</dbReference>
<proteinExistence type="predicted"/>